<protein>
    <recommendedName>
        <fullName evidence="9">Tetraspanin</fullName>
    </recommendedName>
</protein>
<dbReference type="Pfam" id="PF00335">
    <property type="entry name" value="Tetraspanin"/>
    <property type="match status" value="1"/>
</dbReference>
<dbReference type="PANTHER" id="PTHR19282">
    <property type="entry name" value="TETRASPANIN"/>
    <property type="match status" value="1"/>
</dbReference>
<accession>A0A6P7XF77</accession>
<evidence type="ECO:0000256" key="7">
    <source>
        <dbReference type="ARBA" id="ARBA00046464"/>
    </source>
</evidence>
<proteinExistence type="inferred from homology"/>
<sequence>MWSHEPRASSTLSSTESWLRLRNFYTCLKYMMFCFNTIIFVSGGILLGLGIWIRYGGILFSKILGSYAVHFLNIGYFCIVVGLMLTVLGFLGCLGAMKESRFLLLMFIMTMMAIFIAKIAAAVLALAFTQMVEGILREKGPKSLKEYYVDNVKDDAVSGSWNSVMQRLKCCGFNNYTDFSNSVFVNKTGLLYPKACCTTPDSSVCDGRNINSTVIFMKGCFVSMRETLQNHSLVIGGATAAATALELASILVAMVLFIKVN</sequence>
<comment type="subcellular location">
    <subcellularLocation>
        <location evidence="1">Endomembrane system</location>
        <topology evidence="1">Multi-pass membrane protein</topology>
    </subcellularLocation>
    <subcellularLocation>
        <location evidence="9">Membrane</location>
        <topology evidence="9">Multi-pass membrane protein</topology>
    </subcellularLocation>
</comment>
<dbReference type="PIRSF" id="PIRSF002419">
    <property type="entry name" value="Tetraspanin"/>
    <property type="match status" value="1"/>
</dbReference>
<feature type="transmembrane region" description="Helical" evidence="9">
    <location>
        <begin position="103"/>
        <end position="129"/>
    </location>
</feature>
<feature type="transmembrane region" description="Helical" evidence="9">
    <location>
        <begin position="74"/>
        <end position="97"/>
    </location>
</feature>
<keyword evidence="6" id="KW-0325">Glycoprotein</keyword>
<comment type="subunit">
    <text evidence="7">Interacts with SLC19A2. Interacts with NTRK1/TRKA.</text>
</comment>
<dbReference type="SUPFAM" id="SSF48652">
    <property type="entry name" value="Tetraspanin"/>
    <property type="match status" value="1"/>
</dbReference>
<dbReference type="CDD" id="cd03156">
    <property type="entry name" value="uroplakin_I_like_LEL"/>
    <property type="match status" value="1"/>
</dbReference>
<dbReference type="FunCoup" id="A0A6P7XF77">
    <property type="interactions" value="1"/>
</dbReference>
<comment type="similarity">
    <text evidence="2 9">Belongs to the tetraspanin (TM4SF) family.</text>
</comment>
<name>A0A6P7XF77_9AMPH</name>
<evidence type="ECO:0000256" key="9">
    <source>
        <dbReference type="RuleBase" id="RU361218"/>
    </source>
</evidence>
<gene>
    <name evidence="11" type="primary">LOC115464902</name>
</gene>
<feature type="transmembrane region" description="Helical" evidence="9">
    <location>
        <begin position="30"/>
        <end position="53"/>
    </location>
</feature>
<dbReference type="Proteomes" id="UP000515156">
    <property type="component" value="Chromosome 3"/>
</dbReference>
<dbReference type="GeneID" id="115464902"/>
<evidence type="ECO:0000256" key="8">
    <source>
        <dbReference type="ARBA" id="ARBA00054958"/>
    </source>
</evidence>
<dbReference type="GO" id="GO:0005886">
    <property type="term" value="C:plasma membrane"/>
    <property type="evidence" value="ECO:0007669"/>
    <property type="project" value="TreeGrafter"/>
</dbReference>
<dbReference type="PRINTS" id="PR00259">
    <property type="entry name" value="TMFOUR"/>
</dbReference>
<evidence type="ECO:0000313" key="10">
    <source>
        <dbReference type="Proteomes" id="UP000515156"/>
    </source>
</evidence>
<organism evidence="10 11">
    <name type="scientific">Microcaecilia unicolor</name>
    <dbReference type="NCBI Taxonomy" id="1415580"/>
    <lineage>
        <taxon>Eukaryota</taxon>
        <taxon>Metazoa</taxon>
        <taxon>Chordata</taxon>
        <taxon>Craniata</taxon>
        <taxon>Vertebrata</taxon>
        <taxon>Euteleostomi</taxon>
        <taxon>Amphibia</taxon>
        <taxon>Gymnophiona</taxon>
        <taxon>Siphonopidae</taxon>
        <taxon>Microcaecilia</taxon>
    </lineage>
</organism>
<evidence type="ECO:0000256" key="3">
    <source>
        <dbReference type="ARBA" id="ARBA00022692"/>
    </source>
</evidence>
<dbReference type="InterPro" id="IPR008952">
    <property type="entry name" value="Tetraspanin_EC2_sf"/>
</dbReference>
<dbReference type="GO" id="GO:0012505">
    <property type="term" value="C:endomembrane system"/>
    <property type="evidence" value="ECO:0007669"/>
    <property type="project" value="UniProtKB-SubCell"/>
</dbReference>
<dbReference type="InterPro" id="IPR000301">
    <property type="entry name" value="Tetraspanin_animals"/>
</dbReference>
<dbReference type="OrthoDB" id="6134317at2759"/>
<evidence type="ECO:0000256" key="5">
    <source>
        <dbReference type="ARBA" id="ARBA00023136"/>
    </source>
</evidence>
<keyword evidence="3 9" id="KW-0812">Transmembrane</keyword>
<evidence type="ECO:0000313" key="11">
    <source>
        <dbReference type="RefSeq" id="XP_030051138.1"/>
    </source>
</evidence>
<evidence type="ECO:0000256" key="2">
    <source>
        <dbReference type="ARBA" id="ARBA00006840"/>
    </source>
</evidence>
<evidence type="ECO:0000256" key="1">
    <source>
        <dbReference type="ARBA" id="ARBA00004127"/>
    </source>
</evidence>
<keyword evidence="10" id="KW-1185">Reference proteome</keyword>
<keyword evidence="5 9" id="KW-0472">Membrane</keyword>
<feature type="transmembrane region" description="Helical" evidence="9">
    <location>
        <begin position="233"/>
        <end position="258"/>
    </location>
</feature>
<dbReference type="KEGG" id="muo:115464902"/>
<dbReference type="PANTHER" id="PTHR19282:SF216">
    <property type="entry name" value="TETRASPANIN-1"/>
    <property type="match status" value="1"/>
</dbReference>
<dbReference type="Gene3D" id="1.10.1450.10">
    <property type="entry name" value="Tetraspanin"/>
    <property type="match status" value="1"/>
</dbReference>
<dbReference type="RefSeq" id="XP_030051138.1">
    <property type="nucleotide sequence ID" value="XM_030195278.1"/>
</dbReference>
<dbReference type="InterPro" id="IPR018499">
    <property type="entry name" value="Tetraspanin/Peripherin"/>
</dbReference>
<dbReference type="InParanoid" id="A0A6P7XF77"/>
<dbReference type="AlphaFoldDB" id="A0A6P7XF77"/>
<evidence type="ECO:0000256" key="4">
    <source>
        <dbReference type="ARBA" id="ARBA00022989"/>
    </source>
</evidence>
<reference evidence="11" key="1">
    <citation type="submission" date="2025-08" db="UniProtKB">
        <authorList>
            <consortium name="RefSeq"/>
        </authorList>
    </citation>
    <scope>IDENTIFICATION</scope>
</reference>
<evidence type="ECO:0000256" key="6">
    <source>
        <dbReference type="ARBA" id="ARBA00023180"/>
    </source>
</evidence>
<keyword evidence="4 9" id="KW-1133">Transmembrane helix</keyword>
<comment type="function">
    <text evidence="8">Structural component of specialized membrane microdomains known as tetraspanin-enriched microdomains (TERMs), which act as platforms for receptor clustering and signaling. Participates thereby in diverse biological functions such as cell signal transduction, adhesion, migration and protein trafficking. Regulates neuronal differentiation in response to NGF by facilitating NGF-mediated activation of NTRK1/TRKA receptor tyrosine kinase and subsequent downstream signaling pathways. Plays a role in the inhibition of TNFalpha-induced apoptosis. Mechanistically, inhibits the NF-kappa-B signaling pathway by blocking phosphorylation of CHUK. Also promotes the stability of the thiamine transporter 1/SLC19A2 in intestinal epithelial cells leading to an increase of thiamine uptake process.</text>
</comment>